<evidence type="ECO:0000313" key="3">
    <source>
        <dbReference type="EMBL" id="MBB5376379.1"/>
    </source>
</evidence>
<evidence type="ECO:0000313" key="2">
    <source>
        <dbReference type="EMBL" id="GHF44484.1"/>
    </source>
</evidence>
<dbReference type="EMBL" id="BNAJ01000004">
    <property type="protein sequence ID" value="GHF44484.1"/>
    <property type="molecule type" value="Genomic_DNA"/>
</dbReference>
<sequence length="63" mass="7062">MKLHNVLYLLGFASILASASQFIPSESSDRERNGLFIGHWAPTFFILGKILEDKEVQGRGLLE</sequence>
<dbReference type="Proteomes" id="UP000619376">
    <property type="component" value="Unassembled WGS sequence"/>
</dbReference>
<name>A0A7W8KH10_9DEIO</name>
<gene>
    <name evidence="2" type="ORF">GCM10017781_21250</name>
    <name evidence="3" type="ORF">HNQ07_001843</name>
</gene>
<proteinExistence type="predicted"/>
<keyword evidence="5" id="KW-1185">Reference proteome</keyword>
<reference evidence="5" key="2">
    <citation type="journal article" date="2019" name="Int. J. Syst. Evol. Microbiol.">
        <title>The Global Catalogue of Microorganisms (GCM) 10K type strain sequencing project: providing services to taxonomists for standard genome sequencing and annotation.</title>
        <authorList>
            <consortium name="The Broad Institute Genomics Platform"/>
            <consortium name="The Broad Institute Genome Sequencing Center for Infectious Disease"/>
            <person name="Wu L."/>
            <person name="Ma J."/>
        </authorList>
    </citation>
    <scope>NUCLEOTIDE SEQUENCE [LARGE SCALE GENOMIC DNA]</scope>
    <source>
        <strain evidence="5">CGMCC 1.18437</strain>
    </source>
</reference>
<dbReference type="RefSeq" id="WP_184110959.1">
    <property type="nucleotide sequence ID" value="NZ_BNAJ01000004.1"/>
</dbReference>
<dbReference type="AlphaFoldDB" id="A0A7W8KH10"/>
<protein>
    <submittedName>
        <fullName evidence="3">Uncharacterized protein</fullName>
    </submittedName>
</protein>
<evidence type="ECO:0000313" key="4">
    <source>
        <dbReference type="Proteomes" id="UP000539473"/>
    </source>
</evidence>
<feature type="signal peptide" evidence="1">
    <location>
        <begin position="1"/>
        <end position="19"/>
    </location>
</feature>
<accession>A0A7W8KH10</accession>
<reference evidence="3 4" key="3">
    <citation type="submission" date="2020-08" db="EMBL/GenBank/DDBJ databases">
        <title>Genomic Encyclopedia of Type Strains, Phase IV (KMG-IV): sequencing the most valuable type-strain genomes for metagenomic binning, comparative biology and taxonomic classification.</title>
        <authorList>
            <person name="Goeker M."/>
        </authorList>
    </citation>
    <scope>NUCLEOTIDE SEQUENCE [LARGE SCALE GENOMIC DNA]</scope>
    <source>
        <strain evidence="3 4">DSM 27521</strain>
    </source>
</reference>
<evidence type="ECO:0000313" key="5">
    <source>
        <dbReference type="Proteomes" id="UP000619376"/>
    </source>
</evidence>
<feature type="chain" id="PRO_5030919897" evidence="1">
    <location>
        <begin position="20"/>
        <end position="63"/>
    </location>
</feature>
<evidence type="ECO:0000256" key="1">
    <source>
        <dbReference type="SAM" id="SignalP"/>
    </source>
</evidence>
<organism evidence="3 4">
    <name type="scientific">Deinococcus metalli</name>
    <dbReference type="NCBI Taxonomy" id="1141878"/>
    <lineage>
        <taxon>Bacteria</taxon>
        <taxon>Thermotogati</taxon>
        <taxon>Deinococcota</taxon>
        <taxon>Deinococci</taxon>
        <taxon>Deinococcales</taxon>
        <taxon>Deinococcaceae</taxon>
        <taxon>Deinococcus</taxon>
    </lineage>
</organism>
<comment type="caution">
    <text evidence="3">The sequence shown here is derived from an EMBL/GenBank/DDBJ whole genome shotgun (WGS) entry which is preliminary data.</text>
</comment>
<reference evidence="2" key="1">
    <citation type="journal article" date="2014" name="Int. J. Syst. Evol. Microbiol.">
        <title>Complete genome of a new Firmicutes species belonging to the dominant human colonic microbiota ('Ruminococcus bicirculans') reveals two chromosomes and a selective capacity to utilize plant glucans.</title>
        <authorList>
            <consortium name="NISC Comparative Sequencing Program"/>
            <person name="Wegmann U."/>
            <person name="Louis P."/>
            <person name="Goesmann A."/>
            <person name="Henrissat B."/>
            <person name="Duncan S.H."/>
            <person name="Flint H.J."/>
        </authorList>
    </citation>
    <scope>NUCLEOTIDE SEQUENCE</scope>
    <source>
        <strain evidence="2">CGMCC 1.18437</strain>
    </source>
</reference>
<reference evidence="2" key="4">
    <citation type="submission" date="2024-05" db="EMBL/GenBank/DDBJ databases">
        <authorList>
            <person name="Sun Q."/>
            <person name="Zhou Y."/>
        </authorList>
    </citation>
    <scope>NUCLEOTIDE SEQUENCE</scope>
    <source>
        <strain evidence="2">CGMCC 1.18437</strain>
    </source>
</reference>
<keyword evidence="1" id="KW-0732">Signal</keyword>
<dbReference type="Proteomes" id="UP000539473">
    <property type="component" value="Unassembled WGS sequence"/>
</dbReference>
<dbReference type="EMBL" id="JACHFK010000004">
    <property type="protein sequence ID" value="MBB5376379.1"/>
    <property type="molecule type" value="Genomic_DNA"/>
</dbReference>